<dbReference type="InterPro" id="IPR006153">
    <property type="entry name" value="Cation/H_exchanger_TM"/>
</dbReference>
<reference evidence="14" key="1">
    <citation type="submission" date="2025-08" db="UniProtKB">
        <authorList>
            <consortium name="RefSeq"/>
        </authorList>
    </citation>
    <scope>IDENTIFICATION</scope>
</reference>
<dbReference type="InterPro" id="IPR018422">
    <property type="entry name" value="Cation/H_exchanger_CPA1"/>
</dbReference>
<dbReference type="FunFam" id="2.60.120.10:FF:000067">
    <property type="entry name" value="Solute carrier family 9 member C1"/>
    <property type="match status" value="1"/>
</dbReference>
<sequence length="1176" mass="134919">MNSLNLSIAVTGAFADVISPRYESQQDGGNDEEEEFHGKFHIIHKDRPIILLVMCMSCAFGALLRTILKETKIPILVIIFLVGLILGIVAHFSQKLPFVKVIANIDPILFLHLFTPIIIFTAAFEMDLYIFRKSFWQVVILSVPGFLMNCAFLGWITYKINKYNWSWDDSMLFGIILSTTDPILSVASVKNLGLSKIVINLIKGESLFNDATTVIIFELYKDLINQSHQEVVQEIFLKLFLKFFASAAFGFLSSRLVLYWLQHIFNDGIIEVVLSFSMAYIIFFIAEWFGMSGVIALSILGLLLDSVSFSPGMDIFLYKFWSMLTFLAHIIIYLIIGIVIAQKTFPNINSRAFFYIVTVYLSLNLVRFLVILTLSPFLSRLGYGFNWRWGAIIVWSGMRGTFTLNMALQISQTESETPAEASIKNQILMHAGTASLLTLIINSTTVKTLVVTLGLCNITLPKRMAMFNAIQRIRKMEANTFAMLKLDRFLADANWAMAEKAIKIDYPYRVKEINQLVRLLRCPECNADITFERDPEQIAEIFEEARLRLLTAQIASYQKQYNSGMLNQDAAQILIGAAESYVDIKGKFMNIHEVKSYWESKGVLVTIKNWLTEWVHFVKEESYKPSRHRFMRTCYQLVIMEEFEYICCIVTLLNCFPISLYFILTTDTPFFPQLKLCNYYFLILYMLEAILKMSALGRNYFRHHWNQFDVLIIIIGIIDVVIINIIKSISPTYAIIYTIRILRFLRVVRVLRLLKIMIPKMIFLLNKQINKQLTFRYDIAKGYVQGEEDVKCLIGQIAGHEKVYVAISKILEMNKQEAMKELGLMQRDYPDIVIAVKTRQAVQTVLNTAFETLKFMIAGGIVDKNEGNELHKVILLRKQQLGRLPPTIDPPTAHDLLCNIVWLQGNKKQIEYIQKKANILYYDYGDNICEEGDMPQGIHLIVSGMVKLSGKSPSYGVSQEVKDTLKETDKNIQRRIHNPVTSHYTDYVVTGAILGELNCLTKQEMEYRIFCETAVQTCFISIDDLFEAFDTFLEPPSLEYKIWLKIALDVALKTFKESLPNLDWSYRICMQFSNTYVVDVPNHTKCDIYDEAMDEVILVHGTVQDCQSGEPYLAPYILPKICHQIQGTSAATKLLIIRTEEKGERKSTAPNGICQYHARKRFGEEELETLSIREFN</sequence>
<evidence type="ECO:0000256" key="8">
    <source>
        <dbReference type="ARBA" id="ARBA00023136"/>
    </source>
</evidence>
<keyword evidence="4 10" id="KW-0812">Transmembrane</keyword>
<evidence type="ECO:0000259" key="12">
    <source>
        <dbReference type="Pfam" id="PF00999"/>
    </source>
</evidence>
<feature type="transmembrane region" description="Helical" evidence="10">
    <location>
        <begin position="708"/>
        <end position="726"/>
    </location>
</feature>
<evidence type="ECO:0000256" key="6">
    <source>
        <dbReference type="ARBA" id="ARBA00023053"/>
    </source>
</evidence>
<dbReference type="GO" id="GO:0015385">
    <property type="term" value="F:sodium:proton antiporter activity"/>
    <property type="evidence" value="ECO:0007669"/>
    <property type="project" value="InterPro"/>
</dbReference>
<evidence type="ECO:0000256" key="9">
    <source>
        <dbReference type="ARBA" id="ARBA00023201"/>
    </source>
</evidence>
<keyword evidence="13" id="KW-1185">Reference proteome</keyword>
<keyword evidence="3" id="KW-1003">Cell membrane</keyword>
<dbReference type="InterPro" id="IPR000595">
    <property type="entry name" value="cNMP-bd_dom"/>
</dbReference>
<evidence type="ECO:0000256" key="3">
    <source>
        <dbReference type="ARBA" id="ARBA00022475"/>
    </source>
</evidence>
<dbReference type="Gene3D" id="1.20.120.350">
    <property type="entry name" value="Voltage-gated potassium channels. Chain C"/>
    <property type="match status" value="1"/>
</dbReference>
<feature type="transmembrane region" description="Helical" evidence="10">
    <location>
        <begin position="645"/>
        <end position="664"/>
    </location>
</feature>
<dbReference type="SUPFAM" id="SSF81324">
    <property type="entry name" value="Voltage-gated potassium channels"/>
    <property type="match status" value="1"/>
</dbReference>
<feature type="domain" description="Ion transport" evidence="11">
    <location>
        <begin position="643"/>
        <end position="756"/>
    </location>
</feature>
<feature type="transmembrane region" description="Helical" evidence="10">
    <location>
        <begin position="353"/>
        <end position="375"/>
    </location>
</feature>
<dbReference type="SUPFAM" id="SSF51206">
    <property type="entry name" value="cAMP-binding domain-like"/>
    <property type="match status" value="1"/>
</dbReference>
<dbReference type="AlphaFoldDB" id="A0A6J1U8P0"/>
<dbReference type="InterPro" id="IPR018490">
    <property type="entry name" value="cNMP-bd_dom_sf"/>
</dbReference>
<gene>
    <name evidence="14" type="primary">LOC113412606</name>
</gene>
<accession>A0A6J1U8P0</accession>
<feature type="transmembrane region" description="Helical" evidence="10">
    <location>
        <begin position="49"/>
        <end position="67"/>
    </location>
</feature>
<dbReference type="InterPro" id="IPR027359">
    <property type="entry name" value="Volt_channel_dom_sf"/>
</dbReference>
<dbReference type="InterPro" id="IPR014710">
    <property type="entry name" value="RmlC-like_jellyroll"/>
</dbReference>
<dbReference type="Gene3D" id="6.10.140.1330">
    <property type="match status" value="1"/>
</dbReference>
<evidence type="ECO:0000313" key="14">
    <source>
        <dbReference type="RefSeq" id="XP_026524154.1"/>
    </source>
</evidence>
<dbReference type="RefSeq" id="XP_026524154.1">
    <property type="nucleotide sequence ID" value="XM_026668369.1"/>
</dbReference>
<keyword evidence="5 10" id="KW-1133">Transmembrane helix</keyword>
<evidence type="ECO:0000259" key="11">
    <source>
        <dbReference type="Pfam" id="PF00520"/>
    </source>
</evidence>
<feature type="transmembrane region" description="Helical" evidence="10">
    <location>
        <begin position="239"/>
        <end position="261"/>
    </location>
</feature>
<proteinExistence type="predicted"/>
<feature type="transmembrane region" description="Helical" evidence="10">
    <location>
        <begin position="73"/>
        <end position="93"/>
    </location>
</feature>
<dbReference type="GO" id="GO:0005886">
    <property type="term" value="C:plasma membrane"/>
    <property type="evidence" value="ECO:0007669"/>
    <property type="project" value="UniProtKB-SubCell"/>
</dbReference>
<keyword evidence="8 10" id="KW-0472">Membrane</keyword>
<keyword evidence="9" id="KW-0739">Sodium transport</keyword>
<dbReference type="Pfam" id="PF00520">
    <property type="entry name" value="Ion_trans"/>
    <property type="match status" value="1"/>
</dbReference>
<dbReference type="KEGG" id="nss:113412606"/>
<keyword evidence="6" id="KW-0915">Sodium</keyword>
<evidence type="ECO:0000256" key="7">
    <source>
        <dbReference type="ARBA" id="ARBA00023065"/>
    </source>
</evidence>
<feature type="transmembrane region" description="Helical" evidence="10">
    <location>
        <begin position="320"/>
        <end position="341"/>
    </location>
</feature>
<evidence type="ECO:0000256" key="1">
    <source>
        <dbReference type="ARBA" id="ARBA00004651"/>
    </source>
</evidence>
<protein>
    <submittedName>
        <fullName evidence="14">Sodium/hydrogen exchanger 10-like</fullName>
    </submittedName>
</protein>
<keyword evidence="7" id="KW-0406">Ion transport</keyword>
<feature type="transmembrane region" description="Helical" evidence="10">
    <location>
        <begin position="105"/>
        <end position="124"/>
    </location>
</feature>
<dbReference type="Proteomes" id="UP000504612">
    <property type="component" value="Unplaced"/>
</dbReference>
<dbReference type="CDD" id="cd00038">
    <property type="entry name" value="CAP_ED"/>
    <property type="match status" value="1"/>
</dbReference>
<dbReference type="InterPro" id="IPR005821">
    <property type="entry name" value="Ion_trans_dom"/>
</dbReference>
<evidence type="ECO:0000256" key="4">
    <source>
        <dbReference type="ARBA" id="ARBA00022692"/>
    </source>
</evidence>
<keyword evidence="2" id="KW-0813">Transport</keyword>
<dbReference type="Gene3D" id="2.60.120.10">
    <property type="entry name" value="Jelly Rolls"/>
    <property type="match status" value="1"/>
</dbReference>
<dbReference type="Pfam" id="PF00999">
    <property type="entry name" value="Na_H_Exchanger"/>
    <property type="match status" value="1"/>
</dbReference>
<dbReference type="GO" id="GO:0051453">
    <property type="term" value="P:regulation of intracellular pH"/>
    <property type="evidence" value="ECO:0007669"/>
    <property type="project" value="TreeGrafter"/>
</dbReference>
<dbReference type="GO" id="GO:0015386">
    <property type="term" value="F:potassium:proton antiporter activity"/>
    <property type="evidence" value="ECO:0007669"/>
    <property type="project" value="TreeGrafter"/>
</dbReference>
<evidence type="ECO:0000256" key="2">
    <source>
        <dbReference type="ARBA" id="ARBA00022448"/>
    </source>
</evidence>
<name>A0A6J1U8P0_9SAUR</name>
<dbReference type="GeneID" id="113412606"/>
<feature type="domain" description="Cation/H+ exchanger transmembrane" evidence="12">
    <location>
        <begin position="64"/>
        <end position="451"/>
    </location>
</feature>
<dbReference type="PANTHER" id="PTHR10110">
    <property type="entry name" value="SODIUM/HYDROGEN EXCHANGER"/>
    <property type="match status" value="1"/>
</dbReference>
<feature type="transmembrane region" description="Helical" evidence="10">
    <location>
        <begin position="273"/>
        <end position="300"/>
    </location>
</feature>
<dbReference type="GO" id="GO:0098719">
    <property type="term" value="P:sodium ion import across plasma membrane"/>
    <property type="evidence" value="ECO:0007669"/>
    <property type="project" value="TreeGrafter"/>
</dbReference>
<comment type="subcellular location">
    <subcellularLocation>
        <location evidence="1">Cell membrane</location>
        <topology evidence="1">Multi-pass membrane protein</topology>
    </subcellularLocation>
</comment>
<evidence type="ECO:0000256" key="10">
    <source>
        <dbReference type="SAM" id="Phobius"/>
    </source>
</evidence>
<dbReference type="GO" id="GO:0005216">
    <property type="term" value="F:monoatomic ion channel activity"/>
    <property type="evidence" value="ECO:0007669"/>
    <property type="project" value="InterPro"/>
</dbReference>
<feature type="transmembrane region" description="Helical" evidence="10">
    <location>
        <begin position="136"/>
        <end position="158"/>
    </location>
</feature>
<evidence type="ECO:0000256" key="5">
    <source>
        <dbReference type="ARBA" id="ARBA00022989"/>
    </source>
</evidence>
<dbReference type="PANTHER" id="PTHR10110:SF86">
    <property type="entry name" value="SODIUM_HYDROGEN EXCHANGER 7"/>
    <property type="match status" value="1"/>
</dbReference>
<evidence type="ECO:0000313" key="13">
    <source>
        <dbReference type="Proteomes" id="UP000504612"/>
    </source>
</evidence>
<organism evidence="13 14">
    <name type="scientific">Notechis scutatus</name>
    <name type="common">mainland tiger snake</name>
    <dbReference type="NCBI Taxonomy" id="8663"/>
    <lineage>
        <taxon>Eukaryota</taxon>
        <taxon>Metazoa</taxon>
        <taxon>Chordata</taxon>
        <taxon>Craniata</taxon>
        <taxon>Vertebrata</taxon>
        <taxon>Euteleostomi</taxon>
        <taxon>Lepidosauria</taxon>
        <taxon>Squamata</taxon>
        <taxon>Bifurcata</taxon>
        <taxon>Unidentata</taxon>
        <taxon>Episquamata</taxon>
        <taxon>Toxicofera</taxon>
        <taxon>Serpentes</taxon>
        <taxon>Colubroidea</taxon>
        <taxon>Elapidae</taxon>
        <taxon>Hydrophiinae</taxon>
        <taxon>Notechis</taxon>
    </lineage>
</organism>